<evidence type="ECO:0000256" key="1">
    <source>
        <dbReference type="ARBA" id="ARBA00009995"/>
    </source>
</evidence>
<dbReference type="FunFam" id="3.40.50.2000:FF:000056">
    <property type="entry name" value="Glycosyltransferase"/>
    <property type="match status" value="1"/>
</dbReference>
<dbReference type="KEGG" id="ppp:112276861"/>
<evidence type="ECO:0000256" key="3">
    <source>
        <dbReference type="RuleBase" id="RU003718"/>
    </source>
</evidence>
<dbReference type="Gramene" id="Pp3c24_8200V3.1">
    <property type="protein sequence ID" value="Pp3c24_8200V3.1"/>
    <property type="gene ID" value="Pp3c24_8200"/>
</dbReference>
<dbReference type="AlphaFoldDB" id="A0A2K1IG01"/>
<dbReference type="CDD" id="cd03784">
    <property type="entry name" value="GT1_Gtf-like"/>
    <property type="match status" value="1"/>
</dbReference>
<evidence type="ECO:0000256" key="2">
    <source>
        <dbReference type="ARBA" id="ARBA00022679"/>
    </source>
</evidence>
<organism evidence="5">
    <name type="scientific">Physcomitrium patens</name>
    <name type="common">Spreading-leaved earth moss</name>
    <name type="synonym">Physcomitrella patens</name>
    <dbReference type="NCBI Taxonomy" id="3218"/>
    <lineage>
        <taxon>Eukaryota</taxon>
        <taxon>Viridiplantae</taxon>
        <taxon>Streptophyta</taxon>
        <taxon>Embryophyta</taxon>
        <taxon>Bryophyta</taxon>
        <taxon>Bryophytina</taxon>
        <taxon>Bryopsida</taxon>
        <taxon>Funariidae</taxon>
        <taxon>Funariales</taxon>
        <taxon>Funariaceae</taxon>
        <taxon>Physcomitrium</taxon>
    </lineage>
</organism>
<dbReference type="RefSeq" id="XP_024364407.1">
    <property type="nucleotide sequence ID" value="XM_024508639.2"/>
</dbReference>
<reference evidence="5 7" key="1">
    <citation type="journal article" date="2008" name="Science">
        <title>The Physcomitrella genome reveals evolutionary insights into the conquest of land by plants.</title>
        <authorList>
            <person name="Rensing S."/>
            <person name="Lang D."/>
            <person name="Zimmer A."/>
            <person name="Terry A."/>
            <person name="Salamov A."/>
            <person name="Shapiro H."/>
            <person name="Nishiyama T."/>
            <person name="Perroud P.-F."/>
            <person name="Lindquist E."/>
            <person name="Kamisugi Y."/>
            <person name="Tanahashi T."/>
            <person name="Sakakibara K."/>
            <person name="Fujita T."/>
            <person name="Oishi K."/>
            <person name="Shin-I T."/>
            <person name="Kuroki Y."/>
            <person name="Toyoda A."/>
            <person name="Suzuki Y."/>
            <person name="Hashimoto A."/>
            <person name="Yamaguchi K."/>
            <person name="Sugano A."/>
            <person name="Kohara Y."/>
            <person name="Fujiyama A."/>
            <person name="Anterola A."/>
            <person name="Aoki S."/>
            <person name="Ashton N."/>
            <person name="Barbazuk W.B."/>
            <person name="Barker E."/>
            <person name="Bennetzen J."/>
            <person name="Bezanilla M."/>
            <person name="Blankenship R."/>
            <person name="Cho S.H."/>
            <person name="Dutcher S."/>
            <person name="Estelle M."/>
            <person name="Fawcett J.A."/>
            <person name="Gundlach H."/>
            <person name="Hanada K."/>
            <person name="Heyl A."/>
            <person name="Hicks K.A."/>
            <person name="Hugh J."/>
            <person name="Lohr M."/>
            <person name="Mayer K."/>
            <person name="Melkozernov A."/>
            <person name="Murata T."/>
            <person name="Nelson D."/>
            <person name="Pils B."/>
            <person name="Prigge M."/>
            <person name="Reiss B."/>
            <person name="Renner T."/>
            <person name="Rombauts S."/>
            <person name="Rushton P."/>
            <person name="Sanderfoot A."/>
            <person name="Schween G."/>
            <person name="Shiu S.-H."/>
            <person name="Stueber K."/>
            <person name="Theodoulou F.L."/>
            <person name="Tu H."/>
            <person name="Van de Peer Y."/>
            <person name="Verrier P.J."/>
            <person name="Waters E."/>
            <person name="Wood A."/>
            <person name="Yang L."/>
            <person name="Cove D."/>
            <person name="Cuming A."/>
            <person name="Hasebe M."/>
            <person name="Lucas S."/>
            <person name="Mishler D.B."/>
            <person name="Reski R."/>
            <person name="Grigoriev I."/>
            <person name="Quatrano R.S."/>
            <person name="Boore J.L."/>
        </authorList>
    </citation>
    <scope>NUCLEOTIDE SEQUENCE [LARGE SCALE GENOMIC DNA]</scope>
    <source>
        <strain evidence="6 7">cv. Gransden 2004</strain>
    </source>
</reference>
<dbReference type="EnsemblPlants" id="Pp3c24_8200V3.3">
    <property type="protein sequence ID" value="Pp3c24_8200V3.3"/>
    <property type="gene ID" value="Pp3c24_8200"/>
</dbReference>
<dbReference type="Gramene" id="Pp3c24_8200V3.2">
    <property type="protein sequence ID" value="Pp3c24_8200V3.2"/>
    <property type="gene ID" value="Pp3c24_8200"/>
</dbReference>
<dbReference type="InterPro" id="IPR002213">
    <property type="entry name" value="UDP_glucos_trans"/>
</dbReference>
<keyword evidence="7" id="KW-1185">Reference proteome</keyword>
<keyword evidence="3" id="KW-0328">Glycosyltransferase</keyword>
<evidence type="ECO:0000256" key="4">
    <source>
        <dbReference type="RuleBase" id="RU362057"/>
    </source>
</evidence>
<dbReference type="GO" id="GO:0035251">
    <property type="term" value="F:UDP-glucosyltransferase activity"/>
    <property type="evidence" value="ECO:0000318"/>
    <property type="project" value="GO_Central"/>
</dbReference>
<sequence>MELRGLPHVVVVPNGAAGHAIPFLEFIKRMAATGIVTTVVASDKHILELEILLGSRDLTCQGVPLRLLGLQDHMTHLSHANWTATISNLSLKKLQIIRLLEEAVRDVGSPQSLQLRGVQPANPPQCIVHDMFTEWAQEAAEALHIEKHLLYVSPACSLSCDLESNRLFQECRFPITRDTRDAIISGIPGVPSIPALEYPRVFLDASSSKWMRSCHLSFRRADAILLNTFYDLERPVLDALRHEVMGSSDIQAKCILDIGPLLPESHFTDATPEEIVQERDPCISWLNTRPAKSVLYVSFGSAASHSASQLVDLALGLEASECSFLWIVRPPDAIDRAATLNALERVAEYLPPGFEGRVKDRGMCYSGWAPQMRILKHPAIGGFLSHCGWNSTLETVAAGVPVLAWPIKAEQHLIRRFLVDTLRIAVELKGDNYAELELEGDGLRPPLRVSKEEIANKIRCLMVEEESQLLQLNIQKLMVKFKEAGALGGSSRLNFEAYVSLLHANHDSAAQLKEMEHKSEMRDIFSTGERPLAIATLG</sequence>
<dbReference type="RefSeq" id="XP_024364408.1">
    <property type="nucleotide sequence ID" value="XM_024508640.2"/>
</dbReference>
<dbReference type="STRING" id="3218.A0A2K1IG01"/>
<dbReference type="GeneID" id="112276861"/>
<reference evidence="6" key="3">
    <citation type="submission" date="2020-12" db="UniProtKB">
        <authorList>
            <consortium name="EnsemblPlants"/>
        </authorList>
    </citation>
    <scope>IDENTIFICATION</scope>
</reference>
<dbReference type="SUPFAM" id="SSF53756">
    <property type="entry name" value="UDP-Glycosyltransferase/glycogen phosphorylase"/>
    <property type="match status" value="1"/>
</dbReference>
<dbReference type="EnsemblPlants" id="Pp3c24_8200V3.1">
    <property type="protein sequence ID" value="Pp3c24_8200V3.1"/>
    <property type="gene ID" value="Pp3c24_8200"/>
</dbReference>
<evidence type="ECO:0000313" key="5">
    <source>
        <dbReference type="EMBL" id="PNR28205.1"/>
    </source>
</evidence>
<evidence type="ECO:0000313" key="7">
    <source>
        <dbReference type="Proteomes" id="UP000006727"/>
    </source>
</evidence>
<dbReference type="EMBL" id="ABEU02000024">
    <property type="protein sequence ID" value="PNR28205.1"/>
    <property type="molecule type" value="Genomic_DNA"/>
</dbReference>
<dbReference type="Gene3D" id="3.40.50.2000">
    <property type="entry name" value="Glycogen Phosphorylase B"/>
    <property type="match status" value="2"/>
</dbReference>
<evidence type="ECO:0000313" key="6">
    <source>
        <dbReference type="EnsemblPlants" id="Pp3c24_8200V3.1"/>
    </source>
</evidence>
<dbReference type="EnsemblPlants" id="Pp3c24_8200V3.2">
    <property type="protein sequence ID" value="Pp3c24_8200V3.2"/>
    <property type="gene ID" value="Pp3c24_8200"/>
</dbReference>
<dbReference type="OrthoDB" id="5835829at2759"/>
<dbReference type="Pfam" id="PF00201">
    <property type="entry name" value="UDPGT"/>
    <property type="match status" value="1"/>
</dbReference>
<dbReference type="Proteomes" id="UP000006727">
    <property type="component" value="Chromosome 24"/>
</dbReference>
<dbReference type="PANTHER" id="PTHR48045:SF20">
    <property type="entry name" value="UDP-RHAMNOSE:RHAMNOSYLTRANSFERASE 1"/>
    <property type="match status" value="1"/>
</dbReference>
<protein>
    <recommendedName>
        <fullName evidence="4">Glycosyltransferase</fullName>
        <ecNumber evidence="4">2.4.1.-</ecNumber>
    </recommendedName>
</protein>
<proteinExistence type="inferred from homology"/>
<dbReference type="OMA" id="WSHEIAS"/>
<comment type="similarity">
    <text evidence="1 3">Belongs to the UDP-glycosyltransferase family.</text>
</comment>
<dbReference type="PROSITE" id="PS00375">
    <property type="entry name" value="UDPGT"/>
    <property type="match status" value="1"/>
</dbReference>
<keyword evidence="2 3" id="KW-0808">Transferase</keyword>
<name>A0A2K1IG01_PHYPA</name>
<dbReference type="PANTHER" id="PTHR48045">
    <property type="entry name" value="UDP-GLYCOSYLTRANSFERASE 72B1"/>
    <property type="match status" value="1"/>
</dbReference>
<dbReference type="InterPro" id="IPR035595">
    <property type="entry name" value="UDP_glycos_trans_CS"/>
</dbReference>
<gene>
    <name evidence="6" type="primary">LOC112276861</name>
    <name evidence="5" type="ORF">PHYPA_028797</name>
</gene>
<dbReference type="Gramene" id="Pp3c24_8200V3.3">
    <property type="protein sequence ID" value="Pp3c24_8200V3.3"/>
    <property type="gene ID" value="Pp3c24_8200"/>
</dbReference>
<dbReference type="EC" id="2.4.1.-" evidence="4"/>
<reference evidence="5 7" key="2">
    <citation type="journal article" date="2018" name="Plant J.">
        <title>The Physcomitrella patens chromosome-scale assembly reveals moss genome structure and evolution.</title>
        <authorList>
            <person name="Lang D."/>
            <person name="Ullrich K.K."/>
            <person name="Murat F."/>
            <person name="Fuchs J."/>
            <person name="Jenkins J."/>
            <person name="Haas F.B."/>
            <person name="Piednoel M."/>
            <person name="Gundlach H."/>
            <person name="Van Bel M."/>
            <person name="Meyberg R."/>
            <person name="Vives C."/>
            <person name="Morata J."/>
            <person name="Symeonidi A."/>
            <person name="Hiss M."/>
            <person name="Muchero W."/>
            <person name="Kamisugi Y."/>
            <person name="Saleh O."/>
            <person name="Blanc G."/>
            <person name="Decker E.L."/>
            <person name="van Gessel N."/>
            <person name="Grimwood J."/>
            <person name="Hayes R.D."/>
            <person name="Graham S.W."/>
            <person name="Gunter L.E."/>
            <person name="McDaniel S.F."/>
            <person name="Hoernstein S.N.W."/>
            <person name="Larsson A."/>
            <person name="Li F.W."/>
            <person name="Perroud P.F."/>
            <person name="Phillips J."/>
            <person name="Ranjan P."/>
            <person name="Rokshar D.S."/>
            <person name="Rothfels C.J."/>
            <person name="Schneider L."/>
            <person name="Shu S."/>
            <person name="Stevenson D.W."/>
            <person name="Thummler F."/>
            <person name="Tillich M."/>
            <person name="Villarreal Aguilar J.C."/>
            <person name="Widiez T."/>
            <person name="Wong G.K."/>
            <person name="Wymore A."/>
            <person name="Zhang Y."/>
            <person name="Zimmer A.D."/>
            <person name="Quatrano R.S."/>
            <person name="Mayer K.F.X."/>
            <person name="Goodstein D."/>
            <person name="Casacuberta J.M."/>
            <person name="Vandepoele K."/>
            <person name="Reski R."/>
            <person name="Cuming A.C."/>
            <person name="Tuskan G.A."/>
            <person name="Maumus F."/>
            <person name="Salse J."/>
            <person name="Schmutz J."/>
            <person name="Rensing S.A."/>
        </authorList>
    </citation>
    <scope>NUCLEOTIDE SEQUENCE [LARGE SCALE GENOMIC DNA]</scope>
    <source>
        <strain evidence="6 7">cv. Gransden 2004</strain>
    </source>
</reference>
<dbReference type="PaxDb" id="3218-PP1S73_170V6.1"/>
<accession>A0A2K1IG01</accession>